<evidence type="ECO:0000256" key="1">
    <source>
        <dbReference type="SAM" id="SignalP"/>
    </source>
</evidence>
<keyword evidence="1" id="KW-0732">Signal</keyword>
<dbReference type="Gene3D" id="1.10.10.2520">
    <property type="entry name" value="Cell wall hydrolase SleB, domain 1"/>
    <property type="match status" value="1"/>
</dbReference>
<dbReference type="GO" id="GO:0016787">
    <property type="term" value="F:hydrolase activity"/>
    <property type="evidence" value="ECO:0007669"/>
    <property type="project" value="UniProtKB-KW"/>
</dbReference>
<keyword evidence="3" id="KW-0378">Hydrolase</keyword>
<name>A0A848QPQ3_9SPHN</name>
<dbReference type="RefSeq" id="WP_170013442.1">
    <property type="nucleotide sequence ID" value="NZ_JABCRE010000003.1"/>
</dbReference>
<gene>
    <name evidence="3" type="ORF">HKD42_11405</name>
</gene>
<dbReference type="InterPro" id="IPR042047">
    <property type="entry name" value="SleB_dom1"/>
</dbReference>
<dbReference type="Proteomes" id="UP000561181">
    <property type="component" value="Unassembled WGS sequence"/>
</dbReference>
<dbReference type="Pfam" id="PF07486">
    <property type="entry name" value="Hydrolase_2"/>
    <property type="match status" value="1"/>
</dbReference>
<evidence type="ECO:0000313" key="3">
    <source>
        <dbReference type="EMBL" id="NMW32670.1"/>
    </source>
</evidence>
<dbReference type="AlphaFoldDB" id="A0A848QPQ3"/>
<sequence>MARKTHFAGFVAIAATATIAFASAEMSGANAQEGVETEIPVPAGQTEIAPVTVTDEIVPVFVSQPVVQPIPEEPEETITAPSDASSLRALIAETDISGDLSREMQCLAGTIYFEARGEPLAGQLAVAQVVINRAESSRFPSSYCGVVYQRSQFSFVRNGSMPRIREQTKAWKRAKAIARIAHEGHWESEAQDSLYFHAKYVSPRWSRSKTRRATINTHIFYR</sequence>
<protein>
    <submittedName>
        <fullName evidence="3">Cell wall hydrolase</fullName>
    </submittedName>
</protein>
<proteinExistence type="predicted"/>
<keyword evidence="4" id="KW-1185">Reference proteome</keyword>
<feature type="domain" description="Cell wall hydrolase SleB" evidence="2">
    <location>
        <begin position="117"/>
        <end position="221"/>
    </location>
</feature>
<feature type="chain" id="PRO_5032327883" evidence="1">
    <location>
        <begin position="23"/>
        <end position="222"/>
    </location>
</feature>
<evidence type="ECO:0000259" key="2">
    <source>
        <dbReference type="Pfam" id="PF07486"/>
    </source>
</evidence>
<organism evidence="3 4">
    <name type="scientific">Pontixanthobacter rizhaonensis</name>
    <dbReference type="NCBI Taxonomy" id="2730337"/>
    <lineage>
        <taxon>Bacteria</taxon>
        <taxon>Pseudomonadati</taxon>
        <taxon>Pseudomonadota</taxon>
        <taxon>Alphaproteobacteria</taxon>
        <taxon>Sphingomonadales</taxon>
        <taxon>Erythrobacteraceae</taxon>
        <taxon>Pontixanthobacter</taxon>
    </lineage>
</organism>
<feature type="signal peptide" evidence="1">
    <location>
        <begin position="1"/>
        <end position="22"/>
    </location>
</feature>
<comment type="caution">
    <text evidence="3">The sequence shown here is derived from an EMBL/GenBank/DDBJ whole genome shotgun (WGS) entry which is preliminary data.</text>
</comment>
<dbReference type="InterPro" id="IPR011105">
    <property type="entry name" value="Cell_wall_hydrolase_SleB"/>
</dbReference>
<reference evidence="3 4" key="1">
    <citation type="submission" date="2020-04" db="EMBL/GenBank/DDBJ databases">
        <authorList>
            <person name="Liu A."/>
        </authorList>
    </citation>
    <scope>NUCLEOTIDE SEQUENCE [LARGE SCALE GENOMIC DNA]</scope>
    <source>
        <strain evidence="3 4">RZ02</strain>
    </source>
</reference>
<dbReference type="EMBL" id="JABCRE010000003">
    <property type="protein sequence ID" value="NMW32670.1"/>
    <property type="molecule type" value="Genomic_DNA"/>
</dbReference>
<accession>A0A848QPQ3</accession>
<evidence type="ECO:0000313" key="4">
    <source>
        <dbReference type="Proteomes" id="UP000561181"/>
    </source>
</evidence>